<dbReference type="Pfam" id="PF18962">
    <property type="entry name" value="Por_Secre_tail"/>
    <property type="match status" value="1"/>
</dbReference>
<dbReference type="SUPFAM" id="SSF49265">
    <property type="entry name" value="Fibronectin type III"/>
    <property type="match status" value="1"/>
</dbReference>
<dbReference type="GO" id="GO:0030246">
    <property type="term" value="F:carbohydrate binding"/>
    <property type="evidence" value="ECO:0007669"/>
    <property type="project" value="InterPro"/>
</dbReference>
<dbReference type="Pfam" id="PF13620">
    <property type="entry name" value="CarboxypepD_reg"/>
    <property type="match status" value="2"/>
</dbReference>
<dbReference type="Proteomes" id="UP000757103">
    <property type="component" value="Unassembled WGS sequence"/>
</dbReference>
<dbReference type="CDD" id="cd00063">
    <property type="entry name" value="FN3"/>
    <property type="match status" value="1"/>
</dbReference>
<dbReference type="Gene3D" id="2.60.40.10">
    <property type="entry name" value="Immunoglobulins"/>
    <property type="match status" value="2"/>
</dbReference>
<dbReference type="PROSITE" id="PS50853">
    <property type="entry name" value="FN3"/>
    <property type="match status" value="1"/>
</dbReference>
<dbReference type="EMBL" id="DYUD01000030">
    <property type="protein sequence ID" value="HJG90029.1"/>
    <property type="molecule type" value="Genomic_DNA"/>
</dbReference>
<sequence>MRKTKLFCLWLFALFYSLNPLCVSSKSAVATADNPQIGYGILLFDQNAEVNRLVSFQMPEVSSFETVYDLGYSYYSAGACVDGTYYLTSVGPASNAAERLMAIDMETRKMSVVGSFSGLPYKFADITYDYSTDTMYGIVGSLATSASALYTIDLATAATKKVADLQGFFFTLTCSYDGQLYGVNGTGGFCKIDKTTGAVELVGATGYQPTGNISMEFNHTDKTLYWALNTVEGESLLCTIDVTTGSALPIGFLGSDHDAAIAGLYIPFSAAVDGAPNAVSDLQIVPDAQGACQATLSWVNPTTVFGGGELTDLERVDIYRNGELVLSVNEVAPGQPSSVTDVIAGETGLFADYRVVPVNGAGDGVETKMELFVGEDLAAAPANVTVEKFASDEVKVSWEAPVTGVQGGWIDAATLRYKVVRQPDGKTLYESLAETSFTDRSDQLDSYTYEITSVTKAGEGAMATSPVTVIGPKNELPYSCSFTTAEEAKSWSIVDADNNGRTWTQVSGYMQYNGGIIDNPPVAADDWLISNDFYFEAGKAYKFSFKIRGSKNNNFQVSYGQGLTPADMTHDLFKGTVAPLYSYTEQSYVLSVEQSGLYNIGFHLYSEGNSSFFYLTDVAIEQLSAVNMRMLSLSGPRKPVVGSTYTYHVSVINKGSQAISDYTVNLKDEATGTVLASQRIQETLESGAEKALTLDWTPADQSVKSLVAEVVCNGDEVANDNLSEPLSIEVLPLGSTDILELGTVDDSKFNKNYLFNFYNKNSAALNIYTAQEIGRDGGLIESFTFVSRNSHTYDIVDTPIKIYMANTDLATANSQTGWIPESEMTLVYDGTVTLPQGQTEITIDLSQKFEFAQGKNLAILTTHAMPEGYYNQVTFPYYTTTDGTATYYYSSDYTPFDFTNYGNAAYQQKASVTLAMYCLGTEISGRVTDADGNPVEGVALSLEGQRTTVMSDADGIYTFRYVRDGEYVMNVFKDGYFEKEVPVHVVNGQAVTQDVTIEELNAYPVSGRVVSADNQPLADVTVLLKEGEHEYTAQTAADGTFGWNLVLSSANPYSLTLTKEWYKSLEQEVTVAADAVTLGDIKVDYLVYAPSAVRVVAEGTDGAKVSWQTADVKSELRKDDGKLSANLGINNAVQNTVIGTIYREPMQLTSVKWFLTSAGGPHYAVNVFVFDLDENGEPTNKLLKSVDLTSTTDEQWSSCTFDEPVNAPNGCLVALGYYGYLGIGLDSGSDLAYPFAEHTHVFSGDYTSGDFDYIENSDYRKNLMIRAEGYRLADNDVSYYAHEQGSFPDFCTYKVWRYKLGQETDEDSWTLLNTEAVSDTTFTDNLSSLDGGVYGYAVSTVYPDGTESERVASPFLTYNMTTRIVVPVTTNSKNGSAEGATVSIRGTQFGKTATATVSAEGQAVFEEVFKDHYEGTISLAGYETLSFSGDFSTENQYETPTYELKEIIVPPFNLTVESTDEPTSVLFTWNTSGTLFDDFESYDDFELEASGEIGWSYWDLDRQETYGFRGADFPGMGGEMAFIVFNPSATTPSLASLESLQAHSGSKYLASFAADAQNNDWILSPELNYAHDFSLSFFARSYMAAANNPDYFSVGYTEEVDPEPTDFVWLAEQVGPPSQWTEYSYTIPATAKHIAIRNVSTYKGFVLMIDDIYIGSLPRMKANTRSERGVAAAPDVEYEVYLDGAKVATTTANSYLFENLSEGEHEAGVKAVYNSGESEMVTIKFGGESGIESVQAAGNLAIYPNPARTVVHVEGDYARLVVSSINGVRVLESSCESTLDVSNLDAGVYVVMAYDEDNRLVGHTKLAIVR</sequence>
<comment type="caution">
    <text evidence="3">The sequence shown here is derived from an EMBL/GenBank/DDBJ whole genome shotgun (WGS) entry which is preliminary data.</text>
</comment>
<reference evidence="3" key="2">
    <citation type="submission" date="2021-09" db="EMBL/GenBank/DDBJ databases">
        <authorList>
            <person name="Gilroy R."/>
        </authorList>
    </citation>
    <scope>NUCLEOTIDE SEQUENCE</scope>
    <source>
        <strain evidence="3">CHK121-7720</strain>
    </source>
</reference>
<gene>
    <name evidence="3" type="ORF">K8U91_11240</name>
</gene>
<dbReference type="RefSeq" id="WP_273307092.1">
    <property type="nucleotide sequence ID" value="NZ_DYUD01000030.1"/>
</dbReference>
<feature type="signal peptide" evidence="1">
    <location>
        <begin position="1"/>
        <end position="32"/>
    </location>
</feature>
<dbReference type="NCBIfam" id="NF038128">
    <property type="entry name" value="choice_anch_J"/>
    <property type="match status" value="2"/>
</dbReference>
<dbReference type="SUPFAM" id="SSF49464">
    <property type="entry name" value="Carboxypeptidase regulatory domain-like"/>
    <property type="match status" value="1"/>
</dbReference>
<dbReference type="InterPro" id="IPR003961">
    <property type="entry name" value="FN3_dom"/>
</dbReference>
<dbReference type="InterPro" id="IPR008969">
    <property type="entry name" value="CarboxyPept-like_regulatory"/>
</dbReference>
<keyword evidence="3" id="KW-0645">Protease</keyword>
<evidence type="ECO:0000256" key="1">
    <source>
        <dbReference type="SAM" id="SignalP"/>
    </source>
</evidence>
<feature type="domain" description="Fibronectin type-III" evidence="2">
    <location>
        <begin position="380"/>
        <end position="474"/>
    </location>
</feature>
<dbReference type="InterPro" id="IPR013784">
    <property type="entry name" value="Carb-bd-like_fold"/>
</dbReference>
<accession>A0A921MT25</accession>
<keyword evidence="1" id="KW-0732">Signal</keyword>
<dbReference type="InterPro" id="IPR026444">
    <property type="entry name" value="Secre_tail"/>
</dbReference>
<dbReference type="Gene3D" id="2.60.120.200">
    <property type="match status" value="2"/>
</dbReference>
<reference evidence="3" key="1">
    <citation type="journal article" date="2021" name="PeerJ">
        <title>Extensive microbial diversity within the chicken gut microbiome revealed by metagenomics and culture.</title>
        <authorList>
            <person name="Gilroy R."/>
            <person name="Ravi A."/>
            <person name="Getino M."/>
            <person name="Pursley I."/>
            <person name="Horton D.L."/>
            <person name="Alikhan N.F."/>
            <person name="Baker D."/>
            <person name="Gharbi K."/>
            <person name="Hall N."/>
            <person name="Watson M."/>
            <person name="Adriaenssens E.M."/>
            <person name="Foster-Nyarko E."/>
            <person name="Jarju S."/>
            <person name="Secka A."/>
            <person name="Antonio M."/>
            <person name="Oren A."/>
            <person name="Chaudhuri R.R."/>
            <person name="La Ragione R."/>
            <person name="Hildebrand F."/>
            <person name="Pallen M.J."/>
        </authorList>
    </citation>
    <scope>NUCLEOTIDE SEQUENCE</scope>
    <source>
        <strain evidence="3">CHK121-7720</strain>
    </source>
</reference>
<keyword evidence="3" id="KW-0121">Carboxypeptidase</keyword>
<proteinExistence type="predicted"/>
<feature type="chain" id="PRO_5036676300" evidence="1">
    <location>
        <begin position="33"/>
        <end position="1810"/>
    </location>
</feature>
<dbReference type="InterPro" id="IPR036116">
    <property type="entry name" value="FN3_sf"/>
</dbReference>
<evidence type="ECO:0000259" key="2">
    <source>
        <dbReference type="PROSITE" id="PS50853"/>
    </source>
</evidence>
<protein>
    <submittedName>
        <fullName evidence="3">Carboxypeptidase regulatory-like domain-containing protein</fullName>
    </submittedName>
</protein>
<dbReference type="InterPro" id="IPR011044">
    <property type="entry name" value="Quino_amine_DH_bsu"/>
</dbReference>
<dbReference type="Gene3D" id="2.60.40.1120">
    <property type="entry name" value="Carboxypeptidase-like, regulatory domain"/>
    <property type="match status" value="2"/>
</dbReference>
<dbReference type="GO" id="GO:0004180">
    <property type="term" value="F:carboxypeptidase activity"/>
    <property type="evidence" value="ECO:0007669"/>
    <property type="project" value="UniProtKB-KW"/>
</dbReference>
<dbReference type="SMART" id="SM00060">
    <property type="entry name" value="FN3"/>
    <property type="match status" value="3"/>
</dbReference>
<keyword evidence="3" id="KW-0378">Hydrolase</keyword>
<name>A0A921MT25_9BACT</name>
<dbReference type="InterPro" id="IPR013783">
    <property type="entry name" value="Ig-like_fold"/>
</dbReference>
<dbReference type="SUPFAM" id="SSF49452">
    <property type="entry name" value="Starch-binding domain-like"/>
    <property type="match status" value="1"/>
</dbReference>
<organism evidence="3 4">
    <name type="scientific">Barnesiella viscericola</name>
    <dbReference type="NCBI Taxonomy" id="397865"/>
    <lineage>
        <taxon>Bacteria</taxon>
        <taxon>Pseudomonadati</taxon>
        <taxon>Bacteroidota</taxon>
        <taxon>Bacteroidia</taxon>
        <taxon>Bacteroidales</taxon>
        <taxon>Barnesiellaceae</taxon>
        <taxon>Barnesiella</taxon>
    </lineage>
</organism>
<evidence type="ECO:0000313" key="4">
    <source>
        <dbReference type="Proteomes" id="UP000757103"/>
    </source>
</evidence>
<dbReference type="SUPFAM" id="SSF50969">
    <property type="entry name" value="YVTN repeat-like/Quinoprotein amine dehydrogenase"/>
    <property type="match status" value="1"/>
</dbReference>
<evidence type="ECO:0000313" key="3">
    <source>
        <dbReference type="EMBL" id="HJG90029.1"/>
    </source>
</evidence>